<gene>
    <name evidence="1" type="ORF">RRF57_010501</name>
</gene>
<dbReference type="EMBL" id="JAWHQM010000044">
    <property type="protein sequence ID" value="KAK5634788.1"/>
    <property type="molecule type" value="Genomic_DNA"/>
</dbReference>
<dbReference type="Proteomes" id="UP001305414">
    <property type="component" value="Unassembled WGS sequence"/>
</dbReference>
<keyword evidence="2" id="KW-1185">Reference proteome</keyword>
<organism evidence="1 2">
    <name type="scientific">Xylaria bambusicola</name>
    <dbReference type="NCBI Taxonomy" id="326684"/>
    <lineage>
        <taxon>Eukaryota</taxon>
        <taxon>Fungi</taxon>
        <taxon>Dikarya</taxon>
        <taxon>Ascomycota</taxon>
        <taxon>Pezizomycotina</taxon>
        <taxon>Sordariomycetes</taxon>
        <taxon>Xylariomycetidae</taxon>
        <taxon>Xylariales</taxon>
        <taxon>Xylariaceae</taxon>
        <taxon>Xylaria</taxon>
    </lineage>
</organism>
<reference evidence="1 2" key="1">
    <citation type="submission" date="2023-10" db="EMBL/GenBank/DDBJ databases">
        <title>Draft genome sequence of Xylaria bambusicola isolate GMP-LS, the root and basal stem rot pathogen of sugarcane in Indonesia.</title>
        <authorList>
            <person name="Selvaraj P."/>
            <person name="Muralishankar V."/>
            <person name="Muruganantham S."/>
            <person name="Sp S."/>
            <person name="Haryani S."/>
            <person name="Lau K.J.X."/>
            <person name="Naqvi N.I."/>
        </authorList>
    </citation>
    <scope>NUCLEOTIDE SEQUENCE [LARGE SCALE GENOMIC DNA]</scope>
    <source>
        <strain evidence="1">GMP-LS</strain>
    </source>
</reference>
<protein>
    <submittedName>
        <fullName evidence="1">Uncharacterized protein</fullName>
    </submittedName>
</protein>
<name>A0AAN7UWQ5_9PEZI</name>
<proteinExistence type="predicted"/>
<dbReference type="AlphaFoldDB" id="A0AAN7UWQ5"/>
<comment type="caution">
    <text evidence="1">The sequence shown here is derived from an EMBL/GenBank/DDBJ whole genome shotgun (WGS) entry which is preliminary data.</text>
</comment>
<sequence>MPLTALVDGYVFESLQHLFGVNIEELRLDGARVVVNEADLRRTPGDALNAKSDERREMSAELLYRDGKRREIVAVDLIFVAAASHADNATEA</sequence>
<evidence type="ECO:0000313" key="2">
    <source>
        <dbReference type="Proteomes" id="UP001305414"/>
    </source>
</evidence>
<accession>A0AAN7UWQ5</accession>
<evidence type="ECO:0000313" key="1">
    <source>
        <dbReference type="EMBL" id="KAK5634788.1"/>
    </source>
</evidence>